<dbReference type="InterPro" id="IPR011989">
    <property type="entry name" value="ARM-like"/>
</dbReference>
<sequence>MKIDHDLSQSISSARTLPDTTSSVFFQLHTILSPNSEKLLDHYDQCAINGEFPFTDQIEQYIDVFLKRSFDTIAATDMMNGKVIHACSEFIKTISRYFGRNFWKLKIKPLYTTSNSPTSQDEIRSTKFVLYATGVLCSWTTEQERAELTQYIYDALLLIANQKLSINTLQAMYSEIGTDANFQDILLSILRDSLTNTNPQVRLYTLQLFNITLGLVDHSTISHKILPALITLASDDDIDPAFRDEHRVQSEFIKTFTQIAPHAESKFREEFILPFLAFIASQNSQQQSERGQAKRLEIATYLFEAYSALSCCFHSGQSILNSFLPGLYCLRVDFAQLRPDSVAVLDSIIKDLEHKLEQYRQDSSLLIGGTNLNQENIRGRMLKGLTNFRDSTEKLTYRFIKKK</sequence>
<dbReference type="AlphaFoldDB" id="A0A8S2NDC2"/>
<dbReference type="PANTHER" id="PTHR32059:SF0">
    <property type="entry name" value="RAB11-BINDING PROTEIN RELCH"/>
    <property type="match status" value="1"/>
</dbReference>
<dbReference type="GO" id="GO:0055037">
    <property type="term" value="C:recycling endosome"/>
    <property type="evidence" value="ECO:0007669"/>
    <property type="project" value="TreeGrafter"/>
</dbReference>
<dbReference type="InterPro" id="IPR016024">
    <property type="entry name" value="ARM-type_fold"/>
</dbReference>
<organism evidence="1 2">
    <name type="scientific">Rotaria magnacalcarata</name>
    <dbReference type="NCBI Taxonomy" id="392030"/>
    <lineage>
        <taxon>Eukaryota</taxon>
        <taxon>Metazoa</taxon>
        <taxon>Spiralia</taxon>
        <taxon>Gnathifera</taxon>
        <taxon>Rotifera</taxon>
        <taxon>Eurotatoria</taxon>
        <taxon>Bdelloidea</taxon>
        <taxon>Philodinida</taxon>
        <taxon>Philodinidae</taxon>
        <taxon>Rotaria</taxon>
    </lineage>
</organism>
<comment type="caution">
    <text evidence="1">The sequence shown here is derived from an EMBL/GenBank/DDBJ whole genome shotgun (WGS) entry which is preliminary data.</text>
</comment>
<dbReference type="GO" id="GO:0032367">
    <property type="term" value="P:intracellular cholesterol transport"/>
    <property type="evidence" value="ECO:0007669"/>
    <property type="project" value="InterPro"/>
</dbReference>
<reference evidence="1" key="1">
    <citation type="submission" date="2021-02" db="EMBL/GenBank/DDBJ databases">
        <authorList>
            <person name="Nowell W R."/>
        </authorList>
    </citation>
    <scope>NUCLEOTIDE SEQUENCE</scope>
</reference>
<dbReference type="GO" id="GO:0005802">
    <property type="term" value="C:trans-Golgi network"/>
    <property type="evidence" value="ECO:0007669"/>
    <property type="project" value="InterPro"/>
</dbReference>
<evidence type="ECO:0000313" key="1">
    <source>
        <dbReference type="EMBL" id="CAF3994229.1"/>
    </source>
</evidence>
<gene>
    <name evidence="1" type="ORF">SMN809_LOCUS11571</name>
</gene>
<dbReference type="Proteomes" id="UP000676336">
    <property type="component" value="Unassembled WGS sequence"/>
</dbReference>
<dbReference type="EMBL" id="CAJOBI010004204">
    <property type="protein sequence ID" value="CAF3994229.1"/>
    <property type="molecule type" value="Genomic_DNA"/>
</dbReference>
<dbReference type="InterPro" id="IPR040362">
    <property type="entry name" value="RELCH"/>
</dbReference>
<dbReference type="SUPFAM" id="SSF48371">
    <property type="entry name" value="ARM repeat"/>
    <property type="match status" value="1"/>
</dbReference>
<name>A0A8S2NDC2_9BILA</name>
<evidence type="ECO:0000313" key="2">
    <source>
        <dbReference type="Proteomes" id="UP000676336"/>
    </source>
</evidence>
<proteinExistence type="predicted"/>
<accession>A0A8S2NDC2</accession>
<protein>
    <submittedName>
        <fullName evidence="1">Uncharacterized protein</fullName>
    </submittedName>
</protein>
<dbReference type="Gene3D" id="1.25.10.10">
    <property type="entry name" value="Leucine-rich Repeat Variant"/>
    <property type="match status" value="1"/>
</dbReference>
<dbReference type="PANTHER" id="PTHR32059">
    <property type="entry name" value="RAB11-BINDING PROTEIN RELCH"/>
    <property type="match status" value="1"/>
</dbReference>